<reference evidence="2 3" key="1">
    <citation type="submission" date="2020-02" db="EMBL/GenBank/DDBJ databases">
        <authorList>
            <person name="Hogendoorn C."/>
        </authorList>
    </citation>
    <scope>NUCLEOTIDE SEQUENCE [LARGE SCALE GENOMIC DNA]</scope>
    <source>
        <strain evidence="2">R501</strain>
    </source>
</reference>
<proteinExistence type="predicted"/>
<protein>
    <submittedName>
        <fullName evidence="2">Uncharacterized protein</fullName>
    </submittedName>
</protein>
<gene>
    <name evidence="2" type="ORF">R50_2469</name>
</gene>
<feature type="signal peptide" evidence="1">
    <location>
        <begin position="1"/>
        <end position="26"/>
    </location>
</feature>
<evidence type="ECO:0000313" key="2">
    <source>
        <dbReference type="EMBL" id="CAB1129966.1"/>
    </source>
</evidence>
<dbReference type="InterPro" id="IPR050682">
    <property type="entry name" value="ModA/WtpA"/>
</dbReference>
<accession>A0A6F8ZJK2</accession>
<evidence type="ECO:0000256" key="1">
    <source>
        <dbReference type="SAM" id="SignalP"/>
    </source>
</evidence>
<dbReference type="AlphaFoldDB" id="A0A6F8ZJK2"/>
<keyword evidence="3" id="KW-1185">Reference proteome</keyword>
<dbReference type="GO" id="GO:0030973">
    <property type="term" value="F:molybdate ion binding"/>
    <property type="evidence" value="ECO:0007669"/>
    <property type="project" value="TreeGrafter"/>
</dbReference>
<dbReference type="SUPFAM" id="SSF53850">
    <property type="entry name" value="Periplasmic binding protein-like II"/>
    <property type="match status" value="1"/>
</dbReference>
<name>A0A6F8ZJK2_9FIRM</name>
<dbReference type="PANTHER" id="PTHR30632">
    <property type="entry name" value="MOLYBDATE-BINDING PERIPLASMIC PROTEIN"/>
    <property type="match status" value="1"/>
</dbReference>
<dbReference type="KEGG" id="hfv:R50_2469"/>
<dbReference type="PANTHER" id="PTHR30632:SF0">
    <property type="entry name" value="SULFATE-BINDING PROTEIN"/>
    <property type="match status" value="1"/>
</dbReference>
<dbReference type="Gene3D" id="3.40.190.10">
    <property type="entry name" value="Periplasmic binding protein-like II"/>
    <property type="match status" value="2"/>
</dbReference>
<dbReference type="Pfam" id="PF13531">
    <property type="entry name" value="SBP_bac_11"/>
    <property type="match status" value="1"/>
</dbReference>
<sequence length="826" mass="89126">MQTTRRGTAALAAGTLVLMLAGAVPATTADQGWNGVAQPPAYQERIFPPWSHGANDPATHQGLHFTVPEVDDMPDFHGDLNHPKLVIFVGGNYFFAMAPLVAAFEQEHPSLKGRIFYETLPPGILVKQMQDQDTITVGNLTFTVHPDVYAAGLRKVDGLIRAGMLQGPAVPYVTNDLAIMVPKGNPGHVTGLTDLGRPGLRLSMPNPAYEGVARQIEASLVKAGGPALEKEVYQTKVADGQTILTHIHHRQTPLYLMQGIAQAGVTWKSEAIFQEMAGHPISYIPIPARYNTTATYAAAVVKGARHPRAAEEWVHFLASPQALAIFERYGFKPVPPSKPDAGPVIPPFASSPVAFPVSPARDYLKTAATPGRHGILPDALGLPVSPVYFPGLAGWVEGRTTTSAPVWWFSKTGNTIPKYDGLVIRQSRVEGNTVVIPAGGLLYYASPARGELPLSASPEYILGKRYYFVNYDPHIYVKRNFTLPVGGSVVIGNQVYTLAVAHKTRVNPVPVLHWRTLGGFSIRPYPVSLRFEHPQAGVERNQPALDYLQGVIRSVDGNRSVTFASLTGTGVDHEWWSPDLAFNGYAAAGQVIPAGTAQVHVQAVDPKAGTVTVSLWQDGRRLATRVLGPLTHPQWLPEDSAQRARALWIDGSTEVEIAPNPVADEFQGSRVHLRVYGQVSELTSGQPALPFSRRFDYLGLVCPIGHHVGLMLYNPKPIVLRPGVPFRGPAGYFTLTVDRIAGRTVTYTLANPAEPAGVAYSRYTFTKQDGNIDTLGGQGRDIYGLIATLTATYGGNPAFAQDFLSQVWPGGNYRTGHGAPAPVTGS</sequence>
<feature type="chain" id="PRO_5038470698" evidence="1">
    <location>
        <begin position="27"/>
        <end position="826"/>
    </location>
</feature>
<keyword evidence="1" id="KW-0732">Signal</keyword>
<organism evidence="2 3">
    <name type="scientific">Candidatus Hydrogenisulfobacillus filiaventi</name>
    <dbReference type="NCBI Taxonomy" id="2707344"/>
    <lineage>
        <taxon>Bacteria</taxon>
        <taxon>Bacillati</taxon>
        <taxon>Bacillota</taxon>
        <taxon>Clostridia</taxon>
        <taxon>Eubacteriales</taxon>
        <taxon>Clostridiales Family XVII. Incertae Sedis</taxon>
        <taxon>Candidatus Hydrogenisulfobacillus</taxon>
    </lineage>
</organism>
<dbReference type="EMBL" id="LR778114">
    <property type="protein sequence ID" value="CAB1129966.1"/>
    <property type="molecule type" value="Genomic_DNA"/>
</dbReference>
<dbReference type="GO" id="GO:0015689">
    <property type="term" value="P:molybdate ion transport"/>
    <property type="evidence" value="ECO:0007669"/>
    <property type="project" value="TreeGrafter"/>
</dbReference>
<dbReference type="Proteomes" id="UP000503399">
    <property type="component" value="Chromosome"/>
</dbReference>
<evidence type="ECO:0000313" key="3">
    <source>
        <dbReference type="Proteomes" id="UP000503399"/>
    </source>
</evidence>